<protein>
    <submittedName>
        <fullName evidence="1">Uncharacterized protein</fullName>
    </submittedName>
</protein>
<dbReference type="Gene3D" id="1.10.3210.10">
    <property type="entry name" value="Hypothetical protein af1432"/>
    <property type="match status" value="1"/>
</dbReference>
<feature type="non-terminal residue" evidence="1">
    <location>
        <position position="305"/>
    </location>
</feature>
<accession>X1R809</accession>
<dbReference type="SUPFAM" id="SSF109604">
    <property type="entry name" value="HD-domain/PDEase-like"/>
    <property type="match status" value="1"/>
</dbReference>
<reference evidence="1" key="1">
    <citation type="journal article" date="2014" name="Front. Microbiol.">
        <title>High frequency of phylogenetically diverse reductive dehalogenase-homologous genes in deep subseafloor sedimentary metagenomes.</title>
        <authorList>
            <person name="Kawai M."/>
            <person name="Futagami T."/>
            <person name="Toyoda A."/>
            <person name="Takaki Y."/>
            <person name="Nishi S."/>
            <person name="Hori S."/>
            <person name="Arai W."/>
            <person name="Tsubouchi T."/>
            <person name="Morono Y."/>
            <person name="Uchiyama I."/>
            <person name="Ito T."/>
            <person name="Fujiyama A."/>
            <person name="Inagaki F."/>
            <person name="Takami H."/>
        </authorList>
    </citation>
    <scope>NUCLEOTIDE SEQUENCE</scope>
    <source>
        <strain evidence="1">Expedition CK06-06</strain>
    </source>
</reference>
<dbReference type="EMBL" id="BARW01003991">
    <property type="protein sequence ID" value="GAI59290.1"/>
    <property type="molecule type" value="Genomic_DNA"/>
</dbReference>
<gene>
    <name evidence="1" type="ORF">S12H4_09708</name>
</gene>
<name>X1R809_9ZZZZ</name>
<organism evidence="1">
    <name type="scientific">marine sediment metagenome</name>
    <dbReference type="NCBI Taxonomy" id="412755"/>
    <lineage>
        <taxon>unclassified sequences</taxon>
        <taxon>metagenomes</taxon>
        <taxon>ecological metagenomes</taxon>
    </lineage>
</organism>
<proteinExistence type="predicted"/>
<evidence type="ECO:0000313" key="1">
    <source>
        <dbReference type="EMBL" id="GAI59290.1"/>
    </source>
</evidence>
<dbReference type="AlphaFoldDB" id="X1R809"/>
<comment type="caution">
    <text evidence="1">The sequence shown here is derived from an EMBL/GenBank/DDBJ whole genome shotgun (WGS) entry which is preliminary data.</text>
</comment>
<sequence length="305" mass="35949">GAAPFGHTVEWTLNRYRHFDHEENARWVLTGDSRGYDLEITQMYYEPNLFYRKFIRNQEFQKRYQLDPELILAYIKGTGKGQIIAGRGMDLDNIDGVYRMNLYMGIPYEKEVPVRLVQALCWYQDNLLIPEKDLPLIQDWLDARYRAYDLFIYDEQYIAFEYMLSKVVETYAQELVLGKKTKIEPSLWVLTDTRFIQSLYSEESTKQLAKRILLLDFYDVIGIYVSEKLELPSLLTNATELEQVESSLKEYLENHFGGDYANIHFSVAIHRTTDFRKRFRQISINVKTDSGHISGRTFSADKNYV</sequence>
<feature type="non-terminal residue" evidence="1">
    <location>
        <position position="1"/>
    </location>
</feature>